<evidence type="ECO:0000313" key="2">
    <source>
        <dbReference type="Proteomes" id="UP001596058"/>
    </source>
</evidence>
<dbReference type="Proteomes" id="UP001596058">
    <property type="component" value="Unassembled WGS sequence"/>
</dbReference>
<name>A0ABW1CQ65_9ACTN</name>
<gene>
    <name evidence="1" type="ORF">ACFPZ3_25330</name>
</gene>
<organism evidence="1 2">
    <name type="scientific">Nonomuraea insulae</name>
    <dbReference type="NCBI Taxonomy" id="1616787"/>
    <lineage>
        <taxon>Bacteria</taxon>
        <taxon>Bacillati</taxon>
        <taxon>Actinomycetota</taxon>
        <taxon>Actinomycetes</taxon>
        <taxon>Streptosporangiales</taxon>
        <taxon>Streptosporangiaceae</taxon>
        <taxon>Nonomuraea</taxon>
    </lineage>
</organism>
<comment type="caution">
    <text evidence="1">The sequence shown here is derived from an EMBL/GenBank/DDBJ whole genome shotgun (WGS) entry which is preliminary data.</text>
</comment>
<keyword evidence="2" id="KW-1185">Reference proteome</keyword>
<dbReference type="EMBL" id="JBHSPA010000027">
    <property type="protein sequence ID" value="MFC5827204.1"/>
    <property type="molecule type" value="Genomic_DNA"/>
</dbReference>
<proteinExistence type="predicted"/>
<evidence type="ECO:0000313" key="1">
    <source>
        <dbReference type="EMBL" id="MFC5827204.1"/>
    </source>
</evidence>
<protein>
    <submittedName>
        <fullName evidence="1">Uncharacterized protein</fullName>
    </submittedName>
</protein>
<dbReference type="RefSeq" id="WP_379516703.1">
    <property type="nucleotide sequence ID" value="NZ_JBHSPA010000027.1"/>
</dbReference>
<sequence>MRDRVKSAGLLDDNFVSALEVLDAEELEMIEGLAENDGPSLKEVLEQKAKSGMQRAGVRTSS</sequence>
<accession>A0ABW1CQ65</accession>
<reference evidence="2" key="1">
    <citation type="journal article" date="2019" name="Int. J. Syst. Evol. Microbiol.">
        <title>The Global Catalogue of Microorganisms (GCM) 10K type strain sequencing project: providing services to taxonomists for standard genome sequencing and annotation.</title>
        <authorList>
            <consortium name="The Broad Institute Genomics Platform"/>
            <consortium name="The Broad Institute Genome Sequencing Center for Infectious Disease"/>
            <person name="Wu L."/>
            <person name="Ma J."/>
        </authorList>
    </citation>
    <scope>NUCLEOTIDE SEQUENCE [LARGE SCALE GENOMIC DNA]</scope>
    <source>
        <strain evidence="2">CCUG 53903</strain>
    </source>
</reference>